<dbReference type="PANTHER" id="PTHR30203:SF33">
    <property type="entry name" value="BLR4455 PROTEIN"/>
    <property type="match status" value="1"/>
</dbReference>
<keyword evidence="2" id="KW-1134">Transmembrane beta strand</keyword>
<keyword evidence="2" id="KW-0472">Membrane</keyword>
<dbReference type="Pfam" id="PF02321">
    <property type="entry name" value="OEP"/>
    <property type="match status" value="2"/>
</dbReference>
<feature type="compositionally biased region" description="Basic and acidic residues" evidence="3">
    <location>
        <begin position="23"/>
        <end position="41"/>
    </location>
</feature>
<dbReference type="GO" id="GO:0015562">
    <property type="term" value="F:efflux transmembrane transporter activity"/>
    <property type="evidence" value="ECO:0007669"/>
    <property type="project" value="InterPro"/>
</dbReference>
<dbReference type="InterPro" id="IPR003423">
    <property type="entry name" value="OMP_efflux"/>
</dbReference>
<organism evidence="4 5">
    <name type="scientific">Mucisphaera calidilacus</name>
    <dbReference type="NCBI Taxonomy" id="2527982"/>
    <lineage>
        <taxon>Bacteria</taxon>
        <taxon>Pseudomonadati</taxon>
        <taxon>Planctomycetota</taxon>
        <taxon>Phycisphaerae</taxon>
        <taxon>Phycisphaerales</taxon>
        <taxon>Phycisphaeraceae</taxon>
        <taxon>Mucisphaera</taxon>
    </lineage>
</organism>
<dbReference type="OrthoDB" id="9783163at2"/>
<accession>A0A518BVT5</accession>
<evidence type="ECO:0000313" key="4">
    <source>
        <dbReference type="EMBL" id="QDU71088.1"/>
    </source>
</evidence>
<dbReference type="AlphaFoldDB" id="A0A518BVT5"/>
<protein>
    <submittedName>
        <fullName evidence="4">Outer membrane protein OprM</fullName>
    </submittedName>
</protein>
<keyword evidence="5" id="KW-1185">Reference proteome</keyword>
<feature type="region of interest" description="Disordered" evidence="3">
    <location>
        <begin position="470"/>
        <end position="494"/>
    </location>
</feature>
<keyword evidence="2" id="KW-0812">Transmembrane</keyword>
<dbReference type="Gene3D" id="1.20.1600.10">
    <property type="entry name" value="Outer membrane efflux proteins (OEP)"/>
    <property type="match status" value="1"/>
</dbReference>
<dbReference type="InterPro" id="IPR010131">
    <property type="entry name" value="MdtP/NodT-like"/>
</dbReference>
<dbReference type="Gene3D" id="2.20.200.10">
    <property type="entry name" value="Outer membrane efflux proteins (OEP)"/>
    <property type="match status" value="1"/>
</dbReference>
<name>A0A518BVT5_9BACT</name>
<dbReference type="SUPFAM" id="SSF56954">
    <property type="entry name" value="Outer membrane efflux proteins (OEP)"/>
    <property type="match status" value="1"/>
</dbReference>
<feature type="compositionally biased region" description="Polar residues" evidence="3">
    <location>
        <begin position="477"/>
        <end position="494"/>
    </location>
</feature>
<dbReference type="EMBL" id="CP036280">
    <property type="protein sequence ID" value="QDU71088.1"/>
    <property type="molecule type" value="Genomic_DNA"/>
</dbReference>
<reference evidence="4 5" key="1">
    <citation type="submission" date="2019-02" db="EMBL/GenBank/DDBJ databases">
        <title>Deep-cultivation of Planctomycetes and their phenomic and genomic characterization uncovers novel biology.</title>
        <authorList>
            <person name="Wiegand S."/>
            <person name="Jogler M."/>
            <person name="Boedeker C."/>
            <person name="Pinto D."/>
            <person name="Vollmers J."/>
            <person name="Rivas-Marin E."/>
            <person name="Kohn T."/>
            <person name="Peeters S.H."/>
            <person name="Heuer A."/>
            <person name="Rast P."/>
            <person name="Oberbeckmann S."/>
            <person name="Bunk B."/>
            <person name="Jeske O."/>
            <person name="Meyerdierks A."/>
            <person name="Storesund J.E."/>
            <person name="Kallscheuer N."/>
            <person name="Luecker S."/>
            <person name="Lage O.M."/>
            <person name="Pohl T."/>
            <person name="Merkel B.J."/>
            <person name="Hornburger P."/>
            <person name="Mueller R.-W."/>
            <person name="Bruemmer F."/>
            <person name="Labrenz M."/>
            <person name="Spormann A.M."/>
            <person name="Op den Camp H."/>
            <person name="Overmann J."/>
            <person name="Amann R."/>
            <person name="Jetten M.S.M."/>
            <person name="Mascher T."/>
            <person name="Medema M.H."/>
            <person name="Devos D.P."/>
            <person name="Kaster A.-K."/>
            <person name="Ovreas L."/>
            <person name="Rohde M."/>
            <person name="Galperin M.Y."/>
            <person name="Jogler C."/>
        </authorList>
    </citation>
    <scope>NUCLEOTIDE SEQUENCE [LARGE SCALE GENOMIC DNA]</scope>
    <source>
        <strain evidence="4 5">Pan265</strain>
    </source>
</reference>
<dbReference type="PANTHER" id="PTHR30203">
    <property type="entry name" value="OUTER MEMBRANE CATION EFFLUX PROTEIN"/>
    <property type="match status" value="1"/>
</dbReference>
<evidence type="ECO:0000256" key="1">
    <source>
        <dbReference type="ARBA" id="ARBA00007613"/>
    </source>
</evidence>
<sequence>MHKHVLPLIAAALLLPACTVGPDYEKPETTPPETWRERDASETLGSTDLEWWAQFGDPALEALIDEALANNHDLTIATLRVEEFAARLGITRSEAFPQVGYGLEAGTQQLSRETSDAARTPGFDRNSDFFSGNVAVGWELDLWGRIRRSTEAARANLMAAEENRRGVILTLVTSVATAYVAIRSLDTQLVIAEQRLESRAENVELFERQRAEGMISALEVAQVRSEYERTAATIPAIERDIARLENALSILLGRPPGDIDRGPSVEKLALPPVPEGLPAQVLERRPDIRAAEQNLVAANAAIGVAESAYFPTISLTGVLGIASDDLSNIATGDAILYQLAAQAAGPIFTAGRIESQVDAAQAVQQQALFTYYNALLNALLESENALVTHSTTRDETNAQARQVDALRTYATLAQKRYDNGYVSYVEVLDAERDLFDAELQQVRLNAELYASLIDIYRAFGGGWVDLADEAAQHARQPETQTAPEQHNTDSQPES</sequence>
<gene>
    <name evidence="4" type="primary">oprM</name>
    <name evidence="4" type="ORF">Pan265_09350</name>
</gene>
<comment type="similarity">
    <text evidence="1 2">Belongs to the outer membrane factor (OMF) (TC 1.B.17) family.</text>
</comment>
<evidence type="ECO:0000313" key="5">
    <source>
        <dbReference type="Proteomes" id="UP000320386"/>
    </source>
</evidence>
<keyword evidence="2" id="KW-0564">Palmitate</keyword>
<dbReference type="KEGG" id="mcad:Pan265_09350"/>
<feature type="region of interest" description="Disordered" evidence="3">
    <location>
        <begin position="21"/>
        <end position="41"/>
    </location>
</feature>
<evidence type="ECO:0000256" key="2">
    <source>
        <dbReference type="RuleBase" id="RU362097"/>
    </source>
</evidence>
<comment type="subcellular location">
    <subcellularLocation>
        <location evidence="2">Cell membrane</location>
        <topology evidence="2">Lipid-anchor</topology>
    </subcellularLocation>
</comment>
<dbReference type="Proteomes" id="UP000320386">
    <property type="component" value="Chromosome"/>
</dbReference>
<dbReference type="GO" id="GO:0005886">
    <property type="term" value="C:plasma membrane"/>
    <property type="evidence" value="ECO:0007669"/>
    <property type="project" value="UniProtKB-SubCell"/>
</dbReference>
<dbReference type="RefSeq" id="WP_145445226.1">
    <property type="nucleotide sequence ID" value="NZ_CP036280.1"/>
</dbReference>
<dbReference type="NCBIfam" id="TIGR01845">
    <property type="entry name" value="outer_NodT"/>
    <property type="match status" value="1"/>
</dbReference>
<keyword evidence="2" id="KW-0449">Lipoprotein</keyword>
<evidence type="ECO:0000256" key="3">
    <source>
        <dbReference type="SAM" id="MobiDB-lite"/>
    </source>
</evidence>
<proteinExistence type="inferred from homology"/>